<dbReference type="SUPFAM" id="SSF49464">
    <property type="entry name" value="Carboxypeptidase regulatory domain-like"/>
    <property type="match status" value="1"/>
</dbReference>
<keyword evidence="5" id="KW-0732">Signal</keyword>
<feature type="transmembrane region" description="Helical" evidence="9">
    <location>
        <begin position="12"/>
        <end position="33"/>
    </location>
</feature>
<name>G0J2Q5_CYCMS</name>
<dbReference type="FunFam" id="2.60.40.1120:FF:000003">
    <property type="entry name" value="Outer membrane protein Omp121"/>
    <property type="match status" value="1"/>
</dbReference>
<dbReference type="InterPro" id="IPR023997">
    <property type="entry name" value="TonB-dep_OMP_SusC/RagA_CS"/>
</dbReference>
<dbReference type="SUPFAM" id="SSF56935">
    <property type="entry name" value="Porins"/>
    <property type="match status" value="1"/>
</dbReference>
<proteinExistence type="inferred from homology"/>
<dbReference type="InterPro" id="IPR012910">
    <property type="entry name" value="Plug_dom"/>
</dbReference>
<evidence type="ECO:0000256" key="4">
    <source>
        <dbReference type="ARBA" id="ARBA00022692"/>
    </source>
</evidence>
<dbReference type="Gene3D" id="2.40.170.20">
    <property type="entry name" value="TonB-dependent receptor, beta-barrel domain"/>
    <property type="match status" value="1"/>
</dbReference>
<dbReference type="Pfam" id="PF07715">
    <property type="entry name" value="Plug"/>
    <property type="match status" value="1"/>
</dbReference>
<keyword evidence="12" id="KW-1185">Reference proteome</keyword>
<keyword evidence="9" id="KW-1133">Transmembrane helix</keyword>
<evidence type="ECO:0000259" key="10">
    <source>
        <dbReference type="Pfam" id="PF07715"/>
    </source>
</evidence>
<dbReference type="eggNOG" id="COG4206">
    <property type="taxonomic scope" value="Bacteria"/>
</dbReference>
<dbReference type="PANTHER" id="PTHR30069:SF29">
    <property type="entry name" value="HEMOGLOBIN AND HEMOGLOBIN-HAPTOGLOBIN-BINDING PROTEIN 1-RELATED"/>
    <property type="match status" value="1"/>
</dbReference>
<evidence type="ECO:0000256" key="3">
    <source>
        <dbReference type="ARBA" id="ARBA00022452"/>
    </source>
</evidence>
<organism evidence="11 12">
    <name type="scientific">Cyclobacterium marinum (strain ATCC 25205 / DSM 745 / LMG 13164 / NCIMB 1802)</name>
    <name type="common">Flectobacillus marinus</name>
    <dbReference type="NCBI Taxonomy" id="880070"/>
    <lineage>
        <taxon>Bacteria</taxon>
        <taxon>Pseudomonadati</taxon>
        <taxon>Bacteroidota</taxon>
        <taxon>Cytophagia</taxon>
        <taxon>Cytophagales</taxon>
        <taxon>Cyclobacteriaceae</taxon>
        <taxon>Cyclobacterium</taxon>
    </lineage>
</organism>
<dbReference type="GO" id="GO:0009279">
    <property type="term" value="C:cell outer membrane"/>
    <property type="evidence" value="ECO:0007669"/>
    <property type="project" value="UniProtKB-SubCell"/>
</dbReference>
<protein>
    <submittedName>
        <fullName evidence="11">TonB-dependent receptor plug</fullName>
    </submittedName>
</protein>
<dbReference type="InterPro" id="IPR036942">
    <property type="entry name" value="Beta-barrel_TonB_sf"/>
</dbReference>
<comment type="subcellular location">
    <subcellularLocation>
        <location evidence="1 8">Cell outer membrane</location>
        <topology evidence="1 8">Multi-pass membrane protein</topology>
    </subcellularLocation>
</comment>
<feature type="domain" description="TonB-dependent receptor plug" evidence="10">
    <location>
        <begin position="157"/>
        <end position="261"/>
    </location>
</feature>
<keyword evidence="2 8" id="KW-0813">Transport</keyword>
<dbReference type="eggNOG" id="COG1629">
    <property type="taxonomic scope" value="Bacteria"/>
</dbReference>
<gene>
    <name evidence="11" type="ordered locus">Cycma_2902</name>
</gene>
<dbReference type="InterPro" id="IPR008969">
    <property type="entry name" value="CarboxyPept-like_regulatory"/>
</dbReference>
<evidence type="ECO:0000256" key="1">
    <source>
        <dbReference type="ARBA" id="ARBA00004571"/>
    </source>
</evidence>
<dbReference type="Proteomes" id="UP000001635">
    <property type="component" value="Chromosome"/>
</dbReference>
<dbReference type="PANTHER" id="PTHR30069">
    <property type="entry name" value="TONB-DEPENDENT OUTER MEMBRANE RECEPTOR"/>
    <property type="match status" value="1"/>
</dbReference>
<evidence type="ECO:0000256" key="5">
    <source>
        <dbReference type="ARBA" id="ARBA00022729"/>
    </source>
</evidence>
<dbReference type="InterPro" id="IPR037066">
    <property type="entry name" value="Plug_dom_sf"/>
</dbReference>
<dbReference type="KEGG" id="cmr:Cycma_2902"/>
<keyword evidence="7 8" id="KW-0998">Cell outer membrane</keyword>
<evidence type="ECO:0000256" key="6">
    <source>
        <dbReference type="ARBA" id="ARBA00023136"/>
    </source>
</evidence>
<dbReference type="STRING" id="880070.Cycma_2902"/>
<keyword evidence="11" id="KW-0675">Receptor</keyword>
<dbReference type="RefSeq" id="WP_014020929.1">
    <property type="nucleotide sequence ID" value="NC_015914.1"/>
</dbReference>
<dbReference type="Gene3D" id="2.60.40.1120">
    <property type="entry name" value="Carboxypeptidase-like, regulatory domain"/>
    <property type="match status" value="1"/>
</dbReference>
<dbReference type="Pfam" id="PF13715">
    <property type="entry name" value="CarbopepD_reg_2"/>
    <property type="match status" value="1"/>
</dbReference>
<evidence type="ECO:0000256" key="2">
    <source>
        <dbReference type="ARBA" id="ARBA00022448"/>
    </source>
</evidence>
<comment type="similarity">
    <text evidence="8">Belongs to the TonB-dependent receptor family.</text>
</comment>
<dbReference type="PROSITE" id="PS52016">
    <property type="entry name" value="TONB_DEPENDENT_REC_3"/>
    <property type="match status" value="1"/>
</dbReference>
<evidence type="ECO:0000256" key="8">
    <source>
        <dbReference type="PROSITE-ProRule" id="PRU01360"/>
    </source>
</evidence>
<dbReference type="GO" id="GO:0044718">
    <property type="term" value="P:siderophore transmembrane transport"/>
    <property type="evidence" value="ECO:0007669"/>
    <property type="project" value="TreeGrafter"/>
</dbReference>
<dbReference type="Gene3D" id="2.170.130.10">
    <property type="entry name" value="TonB-dependent receptor, plug domain"/>
    <property type="match status" value="1"/>
</dbReference>
<sequence length="1054" mass="115955">MTPNIHYHQRLIRQLLTGIVTFVFLSCYIPALGNNKKAPNSNRGKFIQPHVFPENENVRPIAKVVDVSVSGTVLDQAGEPIPGVTVSVAGAGIGTATDLEGKYSLSVPEGSILVFSFIGFESQRIPVGDQSIIDVTLEEDISSLDEVVVVGYSAKRQSELSSSVAIVGEEDLKNGVVSNNLGTMLQGKVAGLTVSNTEGRPGSATNLVIRGVGSIGAGYGPLYVVDGVIGGSANPMDIASITVLKDAAATGLYGSRAANGVIIITTKKGKSGETKVSYSGSAGISQFRNGNLEMMNSAELYNRQEQGFRNFYDAQVAAGVPTYTNQTFDQYLNNVLPSSLLASDTDWQSLLTRTGHVNQHQLSVSGGSDKTTFYVSGNYYNELGTVLGTEYQNLDLRANLKHQISDRFTLQTRINAGANRAPNEPLSGQEGTMTQLYNNLPWDPAFETDGVTPYNPLEPGNVWIGNAKSNYFYNKDHQRDITKNMRFGIDLQLDAQITDWMRFSTTNRVGLAGTDWTQLLDKDHQLASFENGRISQTYSYDQSFLTSNLLNLEHRIGDHSLAGILGQEYNYLSSSFTGAVGMDLAGGLSALSAAGSPKSISGNNTETGFLSYFGQVDYNYQGKYFLVSSVRRDASSRFGANNRWATFYSVGASWNVNRENFLKDATWIDLLKIRTSYGTTGNANIAPYLSLGTYSFTTNSTYNRLSGARPARRENPDLTWEMAYTTNIGVEFSIFNRINIEVDYYNRVNKNLLQSVPLSASSGFSSQQRNVGSVRNRGLDFNISTVNMDGAFRWETNFNVNINRNKVLALNQGEDIASGQMRIREGLPMRYFYMKEWAGADPQTGDPLWIRWEDAEGNLIHGADKVEPANISTTNTYNAASNLFVSSAYPDFTGGIRNDFYYKNFSLSVLANYAVGQSIYFSHRERIDSDNNSTNQNQMKLQKDWVRWENPGDIATHPKLLSGGSASNGTSSRYLEDGSYFRIQNVRLDYAFPQKVYKFTGMRIYMSLDNLAVFTKFSGGDPDVNMENPVIAQSANSARFSPTRKILLGISFDL</sequence>
<evidence type="ECO:0000313" key="12">
    <source>
        <dbReference type="Proteomes" id="UP000001635"/>
    </source>
</evidence>
<evidence type="ECO:0000256" key="9">
    <source>
        <dbReference type="SAM" id="Phobius"/>
    </source>
</evidence>
<dbReference type="NCBIfam" id="TIGR04056">
    <property type="entry name" value="OMP_RagA_SusC"/>
    <property type="match status" value="1"/>
</dbReference>
<reference evidence="12" key="1">
    <citation type="submission" date="2011-07" db="EMBL/GenBank/DDBJ databases">
        <title>The complete genome of Cyclobacterium marinum DSM 745.</title>
        <authorList>
            <person name="Lucas S."/>
            <person name="Han J."/>
            <person name="Lapidus A."/>
            <person name="Bruce D."/>
            <person name="Goodwin L."/>
            <person name="Pitluck S."/>
            <person name="Peters L."/>
            <person name="Kyrpides N."/>
            <person name="Mavromatis K."/>
            <person name="Ivanova N."/>
            <person name="Ovchinnikova G."/>
            <person name="Chertkov O."/>
            <person name="Detter J.C."/>
            <person name="Tapia R."/>
            <person name="Han C."/>
            <person name="Land M."/>
            <person name="Hauser L."/>
            <person name="Markowitz V."/>
            <person name="Cheng J.-F."/>
            <person name="Hugenholtz P."/>
            <person name="Woyke T."/>
            <person name="Wu D."/>
            <person name="Tindall B."/>
            <person name="Schuetze A."/>
            <person name="Brambilla E."/>
            <person name="Klenk H.-P."/>
            <person name="Eisen J.A."/>
        </authorList>
    </citation>
    <scope>NUCLEOTIDE SEQUENCE [LARGE SCALE GENOMIC DNA]</scope>
    <source>
        <strain evidence="12">ATCC 25205 / DSM 745 / LMG 13164 / NCIMB 1802</strain>
    </source>
</reference>
<accession>G0J2Q5</accession>
<dbReference type="HOGENOM" id="CLU_004317_0_1_10"/>
<dbReference type="NCBIfam" id="TIGR04057">
    <property type="entry name" value="SusC_RagA_signa"/>
    <property type="match status" value="1"/>
</dbReference>
<dbReference type="InterPro" id="IPR023996">
    <property type="entry name" value="TonB-dep_OMP_SusC/RagA"/>
</dbReference>
<evidence type="ECO:0000256" key="7">
    <source>
        <dbReference type="ARBA" id="ARBA00023237"/>
    </source>
</evidence>
<dbReference type="OrthoDB" id="9768177at2"/>
<evidence type="ECO:0000313" key="11">
    <source>
        <dbReference type="EMBL" id="AEL26638.1"/>
    </source>
</evidence>
<dbReference type="EMBL" id="CP002955">
    <property type="protein sequence ID" value="AEL26638.1"/>
    <property type="molecule type" value="Genomic_DNA"/>
</dbReference>
<keyword evidence="6 8" id="KW-0472">Membrane</keyword>
<dbReference type="InterPro" id="IPR039426">
    <property type="entry name" value="TonB-dep_rcpt-like"/>
</dbReference>
<dbReference type="AlphaFoldDB" id="G0J2Q5"/>
<keyword evidence="3 8" id="KW-1134">Transmembrane beta strand</keyword>
<keyword evidence="4 8" id="KW-0812">Transmembrane</keyword>
<dbReference type="GO" id="GO:0015344">
    <property type="term" value="F:siderophore uptake transmembrane transporter activity"/>
    <property type="evidence" value="ECO:0007669"/>
    <property type="project" value="TreeGrafter"/>
</dbReference>